<evidence type="ECO:0008006" key="3">
    <source>
        <dbReference type="Google" id="ProtNLM"/>
    </source>
</evidence>
<dbReference type="Proteomes" id="UP000886852">
    <property type="component" value="Unassembled WGS sequence"/>
</dbReference>
<dbReference type="EMBL" id="DVOC01000099">
    <property type="protein sequence ID" value="HIU91457.1"/>
    <property type="molecule type" value="Genomic_DNA"/>
</dbReference>
<reference evidence="1" key="1">
    <citation type="submission" date="2020-10" db="EMBL/GenBank/DDBJ databases">
        <authorList>
            <person name="Gilroy R."/>
        </authorList>
    </citation>
    <scope>NUCLEOTIDE SEQUENCE</scope>
    <source>
        <strain evidence="1">ChiHjej12B11-7776</strain>
    </source>
</reference>
<comment type="caution">
    <text evidence="1">The sequence shown here is derived from an EMBL/GenBank/DDBJ whole genome shotgun (WGS) entry which is preliminary data.</text>
</comment>
<protein>
    <recommendedName>
        <fullName evidence="3">YbjN domain-containing protein</fullName>
    </recommendedName>
</protein>
<evidence type="ECO:0000313" key="1">
    <source>
        <dbReference type="EMBL" id="HIU91457.1"/>
    </source>
</evidence>
<evidence type="ECO:0000313" key="2">
    <source>
        <dbReference type="Proteomes" id="UP000886852"/>
    </source>
</evidence>
<accession>A0A9D1MXR1</accession>
<name>A0A9D1MXR1_9BACT</name>
<proteinExistence type="predicted"/>
<reference evidence="1" key="2">
    <citation type="journal article" date="2021" name="PeerJ">
        <title>Extensive microbial diversity within the chicken gut microbiome revealed by metagenomics and culture.</title>
        <authorList>
            <person name="Gilroy R."/>
            <person name="Ravi A."/>
            <person name="Getino M."/>
            <person name="Pursley I."/>
            <person name="Horton D.L."/>
            <person name="Alikhan N.F."/>
            <person name="Baker D."/>
            <person name="Gharbi K."/>
            <person name="Hall N."/>
            <person name="Watson M."/>
            <person name="Adriaenssens E.M."/>
            <person name="Foster-Nyarko E."/>
            <person name="Jarju S."/>
            <person name="Secka A."/>
            <person name="Antonio M."/>
            <person name="Oren A."/>
            <person name="Chaudhuri R.R."/>
            <person name="La Ragione R."/>
            <person name="Hildebrand F."/>
            <person name="Pallen M.J."/>
        </authorList>
    </citation>
    <scope>NUCLEOTIDE SEQUENCE</scope>
    <source>
        <strain evidence="1">ChiHjej12B11-7776</strain>
    </source>
</reference>
<dbReference type="AlphaFoldDB" id="A0A9D1MXR1"/>
<gene>
    <name evidence="1" type="ORF">IAC72_05565</name>
</gene>
<sequence length="160" mass="17919">MNNDAQNQAEKIYSTMCDVLQNVLHWNFRRDDETMHIFTTAVGKDLSMPLHIIVSAQRKLAYVKSPMPFSVAPVSRKVVGRAVNVANFSMLNGCFEYNEDSGALAFRAVLPFDGCEISAEVCKYLILLSCQMTDKFNDKFLALSTGEIDLDGFKAFAYPN</sequence>
<organism evidence="1 2">
    <name type="scientific">Candidatus Fimimonas merdipullorum</name>
    <dbReference type="NCBI Taxonomy" id="2840822"/>
    <lineage>
        <taxon>Bacteria</taxon>
        <taxon>Pseudomonadati</taxon>
        <taxon>Myxococcota</taxon>
        <taxon>Myxococcia</taxon>
        <taxon>Myxococcales</taxon>
        <taxon>Cystobacterineae</taxon>
        <taxon>Myxococcaceae</taxon>
        <taxon>Myxococcaceae incertae sedis</taxon>
        <taxon>Candidatus Fimimonas</taxon>
    </lineage>
</organism>